<dbReference type="RefSeq" id="WP_234623635.1">
    <property type="nucleotide sequence ID" value="NZ_JAHWXT010000004.1"/>
</dbReference>
<dbReference type="EMBL" id="JAHWXT010000004">
    <property type="protein sequence ID" value="MCF0265460.1"/>
    <property type="molecule type" value="Genomic_DNA"/>
</dbReference>
<dbReference type="Proteomes" id="UP000887320">
    <property type="component" value="Unassembled WGS sequence"/>
</dbReference>
<comment type="caution">
    <text evidence="1">The sequence shown here is derived from an EMBL/GenBank/DDBJ whole genome shotgun (WGS) entry which is preliminary data.</text>
</comment>
<sequence>MLITKTEAEQLLTPYADRLLTVFNQAWGDWLSRIKENPSCCKRGRSNFIWDQIIHHAKNEFKIEPDHQFAIYPYNNNLTYNFIIQQKLVFRIKKGRTSRRSSNIPTNMALGFHDPNEALPEIGLLPRIEIQYELDKHESSIIDIVAVARDKQIIAWDFSLKYLGNAELPINPTIPVNPQTPSIQTISTVKKRVKLKSVKPEKERKKIVGE</sequence>
<reference evidence="1" key="1">
    <citation type="submission" date="2021-07" db="EMBL/GenBank/DDBJ databases">
        <authorList>
            <person name="Fernandez M."/>
            <person name="Pereira P."/>
            <person name="Torres Tejerizo G.A."/>
            <person name="Gonzalez P."/>
            <person name="Agostini E."/>
        </authorList>
    </citation>
    <scope>NUCLEOTIDE SEQUENCE</scope>
    <source>
        <strain evidence="1">SFC 500-1A</strain>
    </source>
</reference>
<protein>
    <submittedName>
        <fullName evidence="1">Uncharacterized protein</fullName>
    </submittedName>
</protein>
<dbReference type="AlphaFoldDB" id="A0A8X8KFV9"/>
<proteinExistence type="predicted"/>
<organism evidence="1 2">
    <name type="scientific">Acinetobacter guillouiae</name>
    <name type="common">Acinetobacter genomosp. 11</name>
    <dbReference type="NCBI Taxonomy" id="106649"/>
    <lineage>
        <taxon>Bacteria</taxon>
        <taxon>Pseudomonadati</taxon>
        <taxon>Pseudomonadota</taxon>
        <taxon>Gammaproteobacteria</taxon>
        <taxon>Moraxellales</taxon>
        <taxon>Moraxellaceae</taxon>
        <taxon>Acinetobacter</taxon>
    </lineage>
</organism>
<evidence type="ECO:0000313" key="2">
    <source>
        <dbReference type="Proteomes" id="UP000887320"/>
    </source>
</evidence>
<evidence type="ECO:0000313" key="1">
    <source>
        <dbReference type="EMBL" id="MCF0265460.1"/>
    </source>
</evidence>
<name>A0A8X8KFV9_ACIGI</name>
<accession>A0A8X8KFV9</accession>
<gene>
    <name evidence="1" type="ORF">KW868_13470</name>
</gene>